<organism evidence="5 6">
    <name type="scientific">Colwellia chukchiensis</name>
    <dbReference type="NCBI Taxonomy" id="641665"/>
    <lineage>
        <taxon>Bacteria</taxon>
        <taxon>Pseudomonadati</taxon>
        <taxon>Pseudomonadota</taxon>
        <taxon>Gammaproteobacteria</taxon>
        <taxon>Alteromonadales</taxon>
        <taxon>Colwelliaceae</taxon>
        <taxon>Colwellia</taxon>
    </lineage>
</organism>
<dbReference type="GO" id="GO:0005524">
    <property type="term" value="F:ATP binding"/>
    <property type="evidence" value="ECO:0007669"/>
    <property type="project" value="UniProtKB-KW"/>
</dbReference>
<evidence type="ECO:0000313" key="6">
    <source>
        <dbReference type="Proteomes" id="UP000199297"/>
    </source>
</evidence>
<proteinExistence type="inferred from homology"/>
<dbReference type="AlphaFoldDB" id="A0A1H7HGB6"/>
<name>A0A1H7HGB6_9GAMM</name>
<dbReference type="PROSITE" id="PS00662">
    <property type="entry name" value="T2SP_E"/>
    <property type="match status" value="1"/>
</dbReference>
<keyword evidence="6" id="KW-1185">Reference proteome</keyword>
<dbReference type="SUPFAM" id="SSF160246">
    <property type="entry name" value="EspE N-terminal domain-like"/>
    <property type="match status" value="1"/>
</dbReference>
<dbReference type="CDD" id="cd01129">
    <property type="entry name" value="PulE-GspE-like"/>
    <property type="match status" value="1"/>
</dbReference>
<accession>A0A1H7HGB6</accession>
<dbReference type="Pfam" id="PF00437">
    <property type="entry name" value="T2SSE"/>
    <property type="match status" value="1"/>
</dbReference>
<dbReference type="InterPro" id="IPR027417">
    <property type="entry name" value="P-loop_NTPase"/>
</dbReference>
<keyword evidence="3" id="KW-0067">ATP-binding</keyword>
<reference evidence="6" key="1">
    <citation type="submission" date="2016-10" db="EMBL/GenBank/DDBJ databases">
        <authorList>
            <person name="Varghese N."/>
            <person name="Submissions S."/>
        </authorList>
    </citation>
    <scope>NUCLEOTIDE SEQUENCE [LARGE SCALE GENOMIC DNA]</scope>
    <source>
        <strain evidence="6">CGMCC 1.9127</strain>
    </source>
</reference>
<dbReference type="GO" id="GO:0016887">
    <property type="term" value="F:ATP hydrolysis activity"/>
    <property type="evidence" value="ECO:0007669"/>
    <property type="project" value="TreeGrafter"/>
</dbReference>
<comment type="similarity">
    <text evidence="1">Belongs to the GSP E family.</text>
</comment>
<dbReference type="PANTHER" id="PTHR30258:SF3">
    <property type="entry name" value="SLL1921 PROTEIN"/>
    <property type="match status" value="1"/>
</dbReference>
<dbReference type="GO" id="GO:0005886">
    <property type="term" value="C:plasma membrane"/>
    <property type="evidence" value="ECO:0007669"/>
    <property type="project" value="TreeGrafter"/>
</dbReference>
<dbReference type="Proteomes" id="UP000199297">
    <property type="component" value="Unassembled WGS sequence"/>
</dbReference>
<dbReference type="STRING" id="641665.GCA_002104455_00264"/>
<dbReference type="RefSeq" id="WP_175474804.1">
    <property type="nucleotide sequence ID" value="NZ_FOBI01000001.1"/>
</dbReference>
<dbReference type="InterPro" id="IPR037257">
    <property type="entry name" value="T2SS_E_N_sf"/>
</dbReference>
<dbReference type="PANTHER" id="PTHR30258">
    <property type="entry name" value="TYPE II SECRETION SYSTEM PROTEIN GSPE-RELATED"/>
    <property type="match status" value="1"/>
</dbReference>
<evidence type="ECO:0000313" key="5">
    <source>
        <dbReference type="EMBL" id="SEK47295.1"/>
    </source>
</evidence>
<evidence type="ECO:0000259" key="4">
    <source>
        <dbReference type="PROSITE" id="PS00662"/>
    </source>
</evidence>
<evidence type="ECO:0000256" key="1">
    <source>
        <dbReference type="ARBA" id="ARBA00006611"/>
    </source>
</evidence>
<sequence length="553" mass="61738">MQALEKVLVKFEVSKQDIEKAKAYQAKFGGALERLLINMGSISEDSLPEIYAQLLNASILPLDAIANWQPPSQSLQLNQQFLIARGWVPYRFVEGQWCFATVSPLNWEVLQYLSNSQLDYQRIIATDEVFEQLKLASQGDDVSVAQDYDLLSDVEEDKLRELASEAPTVNLLNSLIARALKLGASDMHLEPHKGRYRVRFRVDGVLHEVELLPSRLQLPVISRLKILANMDIAEKRRPQDGKIEMKISNTGLDIRVSSLPLNEGESMVMRFLRKDAVRYDMSVLGLSPDIEEKIKADLKHTAGVVLLTGPTGSGKTTTLYTFLNELNNDDVKIITLEDPVEYQLEGVNQVQVKPEIGFDFSSGLRSIVRQDPDIIMIGEIRDQETARIAMQSALTGHLVFSTVHTNDAPSAYTRLLDLNVEEFLLNAALVAIIAQRLARKICPHCATQDENAAELITKYQLHALAQQSGIDTINLLNAQGCQQCANTGYKGRMAVIEYLRSDSEIRGMAKDENFIEKAKAYNHSIGNRTLLEDGLVKAMQGLTTIDEVIRVCG</sequence>
<dbReference type="SMART" id="SM00382">
    <property type="entry name" value="AAA"/>
    <property type="match status" value="1"/>
</dbReference>
<gene>
    <name evidence="5" type="ORF">SAMN05216262_101441</name>
</gene>
<dbReference type="InterPro" id="IPR001482">
    <property type="entry name" value="T2SS/T4SS_dom"/>
</dbReference>
<dbReference type="Gene3D" id="3.40.50.300">
    <property type="entry name" value="P-loop containing nucleotide triphosphate hydrolases"/>
    <property type="match status" value="1"/>
</dbReference>
<dbReference type="InterPro" id="IPR003593">
    <property type="entry name" value="AAA+_ATPase"/>
</dbReference>
<dbReference type="Gene3D" id="3.30.450.90">
    <property type="match status" value="1"/>
</dbReference>
<feature type="domain" description="Bacterial type II secretion system protein E" evidence="4">
    <location>
        <begin position="368"/>
        <end position="382"/>
    </location>
</feature>
<evidence type="ECO:0000256" key="2">
    <source>
        <dbReference type="ARBA" id="ARBA00022741"/>
    </source>
</evidence>
<protein>
    <submittedName>
        <fullName evidence="5">General secretion pathway protein E</fullName>
    </submittedName>
</protein>
<dbReference type="SUPFAM" id="SSF52540">
    <property type="entry name" value="P-loop containing nucleoside triphosphate hydrolases"/>
    <property type="match status" value="1"/>
</dbReference>
<dbReference type="EMBL" id="FOBI01000001">
    <property type="protein sequence ID" value="SEK47295.1"/>
    <property type="molecule type" value="Genomic_DNA"/>
</dbReference>
<evidence type="ECO:0000256" key="3">
    <source>
        <dbReference type="ARBA" id="ARBA00022840"/>
    </source>
</evidence>
<keyword evidence="2" id="KW-0547">Nucleotide-binding</keyword>